<dbReference type="OrthoDB" id="1934635at2759"/>
<accession>A0A484KVZ2</accession>
<dbReference type="Proteomes" id="UP000595140">
    <property type="component" value="Unassembled WGS sequence"/>
</dbReference>
<dbReference type="Pfam" id="PF03732">
    <property type="entry name" value="Retrotrans_gag"/>
    <property type="match status" value="1"/>
</dbReference>
<gene>
    <name evidence="3" type="ORF">CCAM_LOCUS10491</name>
</gene>
<sequence>MSNTSNNLSNEELLASNAALKAQVEYLAKQVAELTKIKMSMVNTPEESDEEEEVPLEDNSSNTARGENYERGANDFKVDIPTFEGKNDPDDFLEWLKTVERVFDFKDVPEEKKVKIVALKFRKYASTWWSNLSTKRRREHKAPVKTWLKMRSLLKKKFLPEQYVRDNFARLQHLRQGPRSVEDYTREFEELLMRCDLQENDSQTLDHGILVYRGKRSGLVRLFCGPVQEPLGSNGFHILRQEVRPSAPPSWARPGTFGIQQVGKIIMEPDLDDWEIKAADRRHWLDFSWVIIDYHLSDNRLSATAALNFQVLKH</sequence>
<feature type="region of interest" description="Disordered" evidence="1">
    <location>
        <begin position="42"/>
        <end position="71"/>
    </location>
</feature>
<keyword evidence="4" id="KW-1185">Reference proteome</keyword>
<dbReference type="EMBL" id="OOIL02000714">
    <property type="protein sequence ID" value="VFQ68715.1"/>
    <property type="molecule type" value="Genomic_DNA"/>
</dbReference>
<name>A0A484KVZ2_9ASTE</name>
<dbReference type="PANTHER" id="PTHR35046:SF21">
    <property type="entry name" value="RETROTRANSPOSON GAG DOMAIN-CONTAINING PROTEIN-RELATED"/>
    <property type="match status" value="1"/>
</dbReference>
<reference evidence="3 4" key="1">
    <citation type="submission" date="2018-04" db="EMBL/GenBank/DDBJ databases">
        <authorList>
            <person name="Vogel A."/>
        </authorList>
    </citation>
    <scope>NUCLEOTIDE SEQUENCE [LARGE SCALE GENOMIC DNA]</scope>
</reference>
<dbReference type="AlphaFoldDB" id="A0A484KVZ2"/>
<feature type="compositionally biased region" description="Acidic residues" evidence="1">
    <location>
        <begin position="46"/>
        <end position="56"/>
    </location>
</feature>
<dbReference type="InterPro" id="IPR005162">
    <property type="entry name" value="Retrotrans_gag_dom"/>
</dbReference>
<feature type="domain" description="Retrotransposon gag" evidence="2">
    <location>
        <begin position="115"/>
        <end position="200"/>
    </location>
</feature>
<evidence type="ECO:0000256" key="1">
    <source>
        <dbReference type="SAM" id="MobiDB-lite"/>
    </source>
</evidence>
<organism evidence="3 4">
    <name type="scientific">Cuscuta campestris</name>
    <dbReference type="NCBI Taxonomy" id="132261"/>
    <lineage>
        <taxon>Eukaryota</taxon>
        <taxon>Viridiplantae</taxon>
        <taxon>Streptophyta</taxon>
        <taxon>Embryophyta</taxon>
        <taxon>Tracheophyta</taxon>
        <taxon>Spermatophyta</taxon>
        <taxon>Magnoliopsida</taxon>
        <taxon>eudicotyledons</taxon>
        <taxon>Gunneridae</taxon>
        <taxon>Pentapetalae</taxon>
        <taxon>asterids</taxon>
        <taxon>lamiids</taxon>
        <taxon>Solanales</taxon>
        <taxon>Convolvulaceae</taxon>
        <taxon>Cuscuteae</taxon>
        <taxon>Cuscuta</taxon>
        <taxon>Cuscuta subgen. Grammica</taxon>
        <taxon>Cuscuta sect. Cleistogrammica</taxon>
    </lineage>
</organism>
<evidence type="ECO:0000313" key="4">
    <source>
        <dbReference type="Proteomes" id="UP000595140"/>
    </source>
</evidence>
<dbReference type="PANTHER" id="PTHR35046">
    <property type="entry name" value="ZINC KNUCKLE (CCHC-TYPE) FAMILY PROTEIN"/>
    <property type="match status" value="1"/>
</dbReference>
<evidence type="ECO:0000259" key="2">
    <source>
        <dbReference type="Pfam" id="PF03732"/>
    </source>
</evidence>
<protein>
    <recommendedName>
        <fullName evidence="2">Retrotransposon gag domain-containing protein</fullName>
    </recommendedName>
</protein>
<proteinExistence type="predicted"/>
<evidence type="ECO:0000313" key="3">
    <source>
        <dbReference type="EMBL" id="VFQ68715.1"/>
    </source>
</evidence>